<protein>
    <submittedName>
        <fullName evidence="10">Metal ion binding</fullName>
    </submittedName>
</protein>
<feature type="domain" description="C2H2-type" evidence="9">
    <location>
        <begin position="532"/>
        <end position="554"/>
    </location>
</feature>
<evidence type="ECO:0000256" key="2">
    <source>
        <dbReference type="ARBA" id="ARBA00022723"/>
    </source>
</evidence>
<dbReference type="FunFam" id="3.30.160.60:FF:000018">
    <property type="entry name" value="Krueppel-like factor 15"/>
    <property type="match status" value="1"/>
</dbReference>
<comment type="caution">
    <text evidence="10">The sequence shown here is derived from an EMBL/GenBank/DDBJ whole genome shotgun (WGS) entry which is preliminary data.</text>
</comment>
<dbReference type="FunFam" id="3.30.160.60:FF:000021">
    <property type="entry name" value="Basic krueppel-like factor 3"/>
    <property type="match status" value="1"/>
</dbReference>
<keyword evidence="11" id="KW-1185">Reference proteome</keyword>
<dbReference type="AlphaFoldDB" id="A0AAN8XBD2"/>
<dbReference type="PANTHER" id="PTHR23235">
    <property type="entry name" value="KRUEPPEL-LIKE TRANSCRIPTION FACTOR"/>
    <property type="match status" value="1"/>
</dbReference>
<dbReference type="GO" id="GO:0008270">
    <property type="term" value="F:zinc ion binding"/>
    <property type="evidence" value="ECO:0007669"/>
    <property type="project" value="UniProtKB-KW"/>
</dbReference>
<keyword evidence="6" id="KW-0539">Nucleus</keyword>
<dbReference type="EMBL" id="JAXCGZ010005286">
    <property type="protein sequence ID" value="KAK7081330.1"/>
    <property type="molecule type" value="Genomic_DNA"/>
</dbReference>
<dbReference type="GO" id="GO:0000978">
    <property type="term" value="F:RNA polymerase II cis-regulatory region sequence-specific DNA binding"/>
    <property type="evidence" value="ECO:0007669"/>
    <property type="project" value="TreeGrafter"/>
</dbReference>
<dbReference type="Gene3D" id="3.30.160.60">
    <property type="entry name" value="Classic Zinc Finger"/>
    <property type="match status" value="3"/>
</dbReference>
<feature type="domain" description="C2H2-type" evidence="9">
    <location>
        <begin position="502"/>
        <end position="531"/>
    </location>
</feature>
<evidence type="ECO:0000256" key="7">
    <source>
        <dbReference type="PROSITE-ProRule" id="PRU00042"/>
    </source>
</evidence>
<evidence type="ECO:0000313" key="10">
    <source>
        <dbReference type="EMBL" id="KAK7081330.1"/>
    </source>
</evidence>
<evidence type="ECO:0000256" key="8">
    <source>
        <dbReference type="SAM" id="MobiDB-lite"/>
    </source>
</evidence>
<dbReference type="GO" id="GO:0005634">
    <property type="term" value="C:nucleus"/>
    <property type="evidence" value="ECO:0007669"/>
    <property type="project" value="UniProtKB-SubCell"/>
</dbReference>
<comment type="subcellular location">
    <subcellularLocation>
        <location evidence="1">Nucleus</location>
    </subcellularLocation>
</comment>
<dbReference type="PROSITE" id="PS50157">
    <property type="entry name" value="ZINC_FINGER_C2H2_2"/>
    <property type="match status" value="3"/>
</dbReference>
<feature type="region of interest" description="Disordered" evidence="8">
    <location>
        <begin position="56"/>
        <end position="75"/>
    </location>
</feature>
<evidence type="ECO:0000256" key="3">
    <source>
        <dbReference type="ARBA" id="ARBA00022737"/>
    </source>
</evidence>
<evidence type="ECO:0000256" key="4">
    <source>
        <dbReference type="ARBA" id="ARBA00022771"/>
    </source>
</evidence>
<sequence>MFYHQAEVPPEQIEPVDLSVKTKADCQPQSRSVFNNVQPLPRAPFVSPAIDHRLQGDKRTWSPDRSSHVATSSLKLQGSQISGTNPLKIRRPEDYLQSHQKLKKPDSNVLSPVLQGQVSFDKVQKTSVIEHNSIQNQVERLSSSDSQVNILPVGDKLPGTPEKPLQLQIERVVPKVTCKNGAKETVAVTSSQNVVDKTLTTKDHPQLSADVVQQQHHIYHSARKNNRSVNTLSPTVTNQSKELVTNPQTPSTSTTVLNRNVPLEPHLAPVTSSYSFLNTRSPNHSPQHGALGAFDIPNMHMCLSQPTSTFPCVTAADLVSSSGSPLRSSDPALFLHMSRFSSPLPLPLGLDLTLKPDLTKSAIGSVNVSLESAFHNAAPSFLSLQRIREASLALYGKRSLSESPSPPLVSASSTNVTSSSPPQAQNLTSSTVPSSPSSSSSPPSPPLVARPQGRPPPTSADYSEALRRRKAHKCDFEGCKKVYTKSSHLKAHKRTHTGEKPYHCTWDGCKWRFARSDELTRHYRKHTGQKPFKCQLCQRSFSRSDHLSLHMKRH</sequence>
<keyword evidence="5" id="KW-0862">Zinc</keyword>
<feature type="domain" description="C2H2-type" evidence="9">
    <location>
        <begin position="472"/>
        <end position="501"/>
    </location>
</feature>
<dbReference type="InterPro" id="IPR036236">
    <property type="entry name" value="Znf_C2H2_sf"/>
</dbReference>
<proteinExistence type="predicted"/>
<feature type="region of interest" description="Disordered" evidence="8">
    <location>
        <begin position="399"/>
        <end position="466"/>
    </location>
</feature>
<evidence type="ECO:0000256" key="1">
    <source>
        <dbReference type="ARBA" id="ARBA00004123"/>
    </source>
</evidence>
<dbReference type="InterPro" id="IPR013087">
    <property type="entry name" value="Znf_C2H2_type"/>
</dbReference>
<dbReference type="GO" id="GO:0000981">
    <property type="term" value="F:DNA-binding transcription factor activity, RNA polymerase II-specific"/>
    <property type="evidence" value="ECO:0007669"/>
    <property type="project" value="TreeGrafter"/>
</dbReference>
<feature type="compositionally biased region" description="Low complexity" evidence="8">
    <location>
        <begin position="427"/>
        <end position="441"/>
    </location>
</feature>
<name>A0AAN8XBD2_HALRR</name>
<dbReference type="SMART" id="SM00355">
    <property type="entry name" value="ZnF_C2H2"/>
    <property type="match status" value="3"/>
</dbReference>
<feature type="compositionally biased region" description="Basic and acidic residues" evidence="8">
    <location>
        <begin position="56"/>
        <end position="67"/>
    </location>
</feature>
<dbReference type="SUPFAM" id="SSF57667">
    <property type="entry name" value="beta-beta-alpha zinc fingers"/>
    <property type="match status" value="2"/>
</dbReference>
<dbReference type="Pfam" id="PF00096">
    <property type="entry name" value="zf-C2H2"/>
    <property type="match status" value="3"/>
</dbReference>
<evidence type="ECO:0000256" key="6">
    <source>
        <dbReference type="ARBA" id="ARBA00023242"/>
    </source>
</evidence>
<dbReference type="Proteomes" id="UP001381693">
    <property type="component" value="Unassembled WGS sequence"/>
</dbReference>
<reference evidence="10 11" key="1">
    <citation type="submission" date="2023-11" db="EMBL/GenBank/DDBJ databases">
        <title>Halocaridina rubra genome assembly.</title>
        <authorList>
            <person name="Smith C."/>
        </authorList>
    </citation>
    <scope>NUCLEOTIDE SEQUENCE [LARGE SCALE GENOMIC DNA]</scope>
    <source>
        <strain evidence="10">EP-1</strain>
        <tissue evidence="10">Whole</tissue>
    </source>
</reference>
<accession>A0AAN8XBD2</accession>
<evidence type="ECO:0000259" key="9">
    <source>
        <dbReference type="PROSITE" id="PS50157"/>
    </source>
</evidence>
<feature type="compositionally biased region" description="Pro residues" evidence="8">
    <location>
        <begin position="442"/>
        <end position="458"/>
    </location>
</feature>
<keyword evidence="4 7" id="KW-0863">Zinc-finger</keyword>
<evidence type="ECO:0000313" key="11">
    <source>
        <dbReference type="Proteomes" id="UP001381693"/>
    </source>
</evidence>
<organism evidence="10 11">
    <name type="scientific">Halocaridina rubra</name>
    <name type="common">Hawaiian red shrimp</name>
    <dbReference type="NCBI Taxonomy" id="373956"/>
    <lineage>
        <taxon>Eukaryota</taxon>
        <taxon>Metazoa</taxon>
        <taxon>Ecdysozoa</taxon>
        <taxon>Arthropoda</taxon>
        <taxon>Crustacea</taxon>
        <taxon>Multicrustacea</taxon>
        <taxon>Malacostraca</taxon>
        <taxon>Eumalacostraca</taxon>
        <taxon>Eucarida</taxon>
        <taxon>Decapoda</taxon>
        <taxon>Pleocyemata</taxon>
        <taxon>Caridea</taxon>
        <taxon>Atyoidea</taxon>
        <taxon>Atyidae</taxon>
        <taxon>Halocaridina</taxon>
    </lineage>
</organism>
<keyword evidence="3" id="KW-0677">Repeat</keyword>
<evidence type="ECO:0000256" key="5">
    <source>
        <dbReference type="ARBA" id="ARBA00022833"/>
    </source>
</evidence>
<dbReference type="PANTHER" id="PTHR23235:SF48">
    <property type="entry name" value="KRUEPPEL-LIKE FACTOR 3"/>
    <property type="match status" value="1"/>
</dbReference>
<dbReference type="FunFam" id="3.30.160.60:FF:000100">
    <property type="entry name" value="Zinc finger 45-like"/>
    <property type="match status" value="1"/>
</dbReference>
<keyword evidence="2" id="KW-0479">Metal-binding</keyword>
<gene>
    <name evidence="10" type="primary">Klf12_2</name>
    <name evidence="10" type="ORF">SK128_026240</name>
</gene>
<dbReference type="PROSITE" id="PS00028">
    <property type="entry name" value="ZINC_FINGER_C2H2_1"/>
    <property type="match status" value="3"/>
</dbReference>
<feature type="compositionally biased region" description="Low complexity" evidence="8">
    <location>
        <begin position="408"/>
        <end position="420"/>
    </location>
</feature>